<keyword evidence="1" id="KW-0732">Signal</keyword>
<dbReference type="EMBL" id="JAVRFE010000009">
    <property type="protein sequence ID" value="MDT0455955.1"/>
    <property type="molecule type" value="Genomic_DNA"/>
</dbReference>
<dbReference type="InterPro" id="IPR010427">
    <property type="entry name" value="DUF1023"/>
</dbReference>
<dbReference type="Pfam" id="PF06259">
    <property type="entry name" value="Abhydrolase_8"/>
    <property type="match status" value="1"/>
</dbReference>
<dbReference type="Gene3D" id="3.40.50.1820">
    <property type="entry name" value="alpha/beta hydrolase"/>
    <property type="match status" value="1"/>
</dbReference>
<dbReference type="RefSeq" id="WP_311623247.1">
    <property type="nucleotide sequence ID" value="NZ_JAVRFE010000009.1"/>
</dbReference>
<feature type="domain" description="DUF1023" evidence="2">
    <location>
        <begin position="94"/>
        <end position="274"/>
    </location>
</feature>
<name>A0ABU2T6U0_9ACTN</name>
<keyword evidence="4" id="KW-1185">Reference proteome</keyword>
<organism evidence="3 4">
    <name type="scientific">Streptomyces mooreae</name>
    <dbReference type="NCBI Taxonomy" id="3075523"/>
    <lineage>
        <taxon>Bacteria</taxon>
        <taxon>Bacillati</taxon>
        <taxon>Actinomycetota</taxon>
        <taxon>Actinomycetes</taxon>
        <taxon>Kitasatosporales</taxon>
        <taxon>Streptomycetaceae</taxon>
        <taxon>Streptomyces</taxon>
    </lineage>
</organism>
<gene>
    <name evidence="3" type="ORF">RM550_09410</name>
</gene>
<dbReference type="InterPro" id="IPR029058">
    <property type="entry name" value="AB_hydrolase_fold"/>
</dbReference>
<dbReference type="Proteomes" id="UP001180551">
    <property type="component" value="Unassembled WGS sequence"/>
</dbReference>
<feature type="signal peptide" evidence="1">
    <location>
        <begin position="1"/>
        <end position="25"/>
    </location>
</feature>
<evidence type="ECO:0000256" key="1">
    <source>
        <dbReference type="SAM" id="SignalP"/>
    </source>
</evidence>
<evidence type="ECO:0000313" key="3">
    <source>
        <dbReference type="EMBL" id="MDT0455955.1"/>
    </source>
</evidence>
<protein>
    <submittedName>
        <fullName evidence="3">Alpha/beta hydrolase</fullName>
    </submittedName>
</protein>
<comment type="caution">
    <text evidence="3">The sequence shown here is derived from an EMBL/GenBank/DDBJ whole genome shotgun (WGS) entry which is preliminary data.</text>
</comment>
<dbReference type="SUPFAM" id="SSF53474">
    <property type="entry name" value="alpha/beta-Hydrolases"/>
    <property type="match status" value="1"/>
</dbReference>
<evidence type="ECO:0000313" key="4">
    <source>
        <dbReference type="Proteomes" id="UP001180551"/>
    </source>
</evidence>
<proteinExistence type="predicted"/>
<feature type="chain" id="PRO_5046785692" evidence="1">
    <location>
        <begin position="26"/>
        <end position="333"/>
    </location>
</feature>
<accession>A0ABU2T6U0</accession>
<evidence type="ECO:0000259" key="2">
    <source>
        <dbReference type="Pfam" id="PF06259"/>
    </source>
</evidence>
<reference evidence="3" key="1">
    <citation type="submission" date="2024-05" db="EMBL/GenBank/DDBJ databases">
        <title>30 novel species of actinomycetes from the DSMZ collection.</title>
        <authorList>
            <person name="Nouioui I."/>
        </authorList>
    </citation>
    <scope>NUCLEOTIDE SEQUENCE</scope>
    <source>
        <strain evidence="3">DSM 41527</strain>
    </source>
</reference>
<dbReference type="GO" id="GO:0016787">
    <property type="term" value="F:hydrolase activity"/>
    <property type="evidence" value="ECO:0007669"/>
    <property type="project" value="UniProtKB-KW"/>
</dbReference>
<sequence>MRASVVRRAFAVCVAAGAMVFSVAAASGSAAGGMPGPPRLPAVRADTLAERYAANHDFIERSERAARRMGDTSRAGHLAELAAHGRTFLSFATRDDGLAVEVLGDLAHADRLVVVVPGSDTTIDTFDELGTRQAALAGGARAVRAEMRRLAPDTDVAVVGWLGYHAPRTLSRDVVTTARARAGGRQLRAFIGELKRANPAAPVTLLCHSYGSAVCGSAVASPANAAAPMDNLAGIAVVGSPGTGLRSVSDLAVRVPVWAGRGARDWIAEVPHTSVSVPGATIGFGTDPVSRTFGARVFDAGRGGHSDYFKPGGLAVHNLATIGLGRGAEVSHG</sequence>
<keyword evidence="3" id="KW-0378">Hydrolase</keyword>